<dbReference type="Proteomes" id="UP000480854">
    <property type="component" value="Unassembled WGS sequence"/>
</dbReference>
<dbReference type="InterPro" id="IPR010985">
    <property type="entry name" value="Ribbon_hlx_hlx"/>
</dbReference>
<name>A0A9W7TY15_9PROT</name>
<evidence type="ECO:0000313" key="3">
    <source>
        <dbReference type="Proteomes" id="UP000480854"/>
    </source>
</evidence>
<dbReference type="SUPFAM" id="SSF47598">
    <property type="entry name" value="Ribbon-helix-helix"/>
    <property type="match status" value="1"/>
</dbReference>
<protein>
    <recommendedName>
        <fullName evidence="4">Arc family DNA-binding protein</fullName>
    </recommendedName>
</protein>
<comment type="caution">
    <text evidence="2">The sequence shown here is derived from an EMBL/GenBank/DDBJ whole genome shotgun (WGS) entry which is preliminary data.</text>
</comment>
<dbReference type="RefSeq" id="WP_149469531.1">
    <property type="nucleotide sequence ID" value="NZ_QOKW01000009.1"/>
</dbReference>
<reference evidence="2 3" key="1">
    <citation type="submission" date="2018-07" db="EMBL/GenBank/DDBJ databases">
        <title>Genome sequence of Azospirillum sp. ATCC 49961.</title>
        <authorList>
            <person name="Sant'Anna F.H."/>
            <person name="Baldani J.I."/>
            <person name="Zilli J.E."/>
            <person name="Reis V.M."/>
            <person name="Hartmann A."/>
            <person name="Cruz L."/>
            <person name="de Souza E.M."/>
            <person name="de Oliveira Pedrosa F."/>
            <person name="Passaglia L.M.P."/>
        </authorList>
    </citation>
    <scope>NUCLEOTIDE SEQUENCE [LARGE SCALE GENOMIC DNA]</scope>
    <source>
        <strain evidence="2 3">ATCC 49961</strain>
    </source>
</reference>
<organism evidence="2 3">
    <name type="scientific">Roseomonas genomospecies 6</name>
    <dbReference type="NCBI Taxonomy" id="214106"/>
    <lineage>
        <taxon>Bacteria</taxon>
        <taxon>Pseudomonadati</taxon>
        <taxon>Pseudomonadota</taxon>
        <taxon>Alphaproteobacteria</taxon>
        <taxon>Acetobacterales</taxon>
        <taxon>Roseomonadaceae</taxon>
        <taxon>Roseomonas</taxon>
    </lineage>
</organism>
<feature type="region of interest" description="Disordered" evidence="1">
    <location>
        <begin position="55"/>
        <end position="76"/>
    </location>
</feature>
<dbReference type="EMBL" id="QOKW01000009">
    <property type="protein sequence ID" value="KAA0680433.1"/>
    <property type="molecule type" value="Genomic_DNA"/>
</dbReference>
<accession>A0A9W7TY15</accession>
<dbReference type="GO" id="GO:0006355">
    <property type="term" value="P:regulation of DNA-templated transcription"/>
    <property type="evidence" value="ECO:0007669"/>
    <property type="project" value="InterPro"/>
</dbReference>
<gene>
    <name evidence="2" type="ORF">DS843_14100</name>
</gene>
<evidence type="ECO:0008006" key="4">
    <source>
        <dbReference type="Google" id="ProtNLM"/>
    </source>
</evidence>
<evidence type="ECO:0000313" key="2">
    <source>
        <dbReference type="EMBL" id="KAA0680433.1"/>
    </source>
</evidence>
<keyword evidence="3" id="KW-1185">Reference proteome</keyword>
<sequence>MGRIVTLRLEDDVVEALRLKASFRGRSLEQELQDMASEAARLTPEEKLAIADGICLRTPPGPQTDSVELLREDRSR</sequence>
<dbReference type="OrthoDB" id="8395083at2"/>
<dbReference type="AlphaFoldDB" id="A0A9W7TY15"/>
<evidence type="ECO:0000256" key="1">
    <source>
        <dbReference type="SAM" id="MobiDB-lite"/>
    </source>
</evidence>
<proteinExistence type="predicted"/>